<dbReference type="GO" id="GO:0003968">
    <property type="term" value="F:RNA-directed RNA polymerase activity"/>
    <property type="evidence" value="ECO:0007669"/>
    <property type="project" value="UniProtKB-KW"/>
</dbReference>
<evidence type="ECO:0000256" key="1">
    <source>
        <dbReference type="ARBA" id="ARBA00012494"/>
    </source>
</evidence>
<dbReference type="GO" id="GO:0006351">
    <property type="term" value="P:DNA-templated transcription"/>
    <property type="evidence" value="ECO:0007669"/>
    <property type="project" value="InterPro"/>
</dbReference>
<evidence type="ECO:0000256" key="4">
    <source>
        <dbReference type="ARBA" id="ARBA00022695"/>
    </source>
</evidence>
<keyword evidence="5 7" id="KW-0547">Nucleotide-binding</keyword>
<accession>A0A5B8H9Z6</accession>
<organism evidence="8">
    <name type="scientific">Rhizoctonia solani dsRNA virus 10</name>
    <dbReference type="NCBI Taxonomy" id="2600095"/>
    <lineage>
        <taxon>Viruses</taxon>
        <taxon>Riboviria</taxon>
        <taxon>Orthornavirae</taxon>
        <taxon>Duplornaviricota</taxon>
        <taxon>Chrymotiviricetes</taxon>
        <taxon>Ghabrivirales</taxon>
        <taxon>Alphatotivirineae</taxon>
        <taxon>Phlegiviridae</taxon>
        <taxon>Phlegivirus</taxon>
        <taxon>Phlegivirus sani</taxon>
    </lineage>
</organism>
<keyword evidence="2 7" id="KW-0696">RNA-directed RNA polymerase</keyword>
<dbReference type="GO" id="GO:0000166">
    <property type="term" value="F:nucleotide binding"/>
    <property type="evidence" value="ECO:0007669"/>
    <property type="project" value="UniProtKB-KW"/>
</dbReference>
<keyword evidence="7" id="KW-0693">Viral RNA replication</keyword>
<dbReference type="EC" id="2.7.7.48" evidence="1 7"/>
<evidence type="ECO:0000256" key="5">
    <source>
        <dbReference type="ARBA" id="ARBA00022741"/>
    </source>
</evidence>
<evidence type="ECO:0000313" key="8">
    <source>
        <dbReference type="EMBL" id="QDW81304.1"/>
    </source>
</evidence>
<dbReference type="InterPro" id="IPR001795">
    <property type="entry name" value="RNA-dir_pol_luteovirus"/>
</dbReference>
<comment type="catalytic activity">
    <reaction evidence="6 7">
        <text>RNA(n) + a ribonucleoside 5'-triphosphate = RNA(n+1) + diphosphate</text>
        <dbReference type="Rhea" id="RHEA:21248"/>
        <dbReference type="Rhea" id="RHEA-COMP:14527"/>
        <dbReference type="Rhea" id="RHEA-COMP:17342"/>
        <dbReference type="ChEBI" id="CHEBI:33019"/>
        <dbReference type="ChEBI" id="CHEBI:61557"/>
        <dbReference type="ChEBI" id="CHEBI:140395"/>
        <dbReference type="EC" id="2.7.7.48"/>
    </reaction>
</comment>
<dbReference type="GO" id="GO:0003723">
    <property type="term" value="F:RNA binding"/>
    <property type="evidence" value="ECO:0007669"/>
    <property type="project" value="InterPro"/>
</dbReference>
<proteinExistence type="predicted"/>
<keyword evidence="4 7" id="KW-0548">Nucleotidyltransferase</keyword>
<sequence length="1475" mass="163774">MGSQELNTESGVHQASVSTFSAASRPALIVYIPSGGGKSTLAKQFPELYIDCDDIVDHRLLPRMTPEIAAEYTSADWAHRNLLIRRLAERTTTSVAGKIILFWHPDTVPLSWRLGTPEVVALPSQLTGLRMNEMNIASLRNLRGKRRIRYSFETLHLQILAIYDTVRDSGDNDFLNVRHDAHLLFSTAFNSRFSSVVSACTTLAQTKTIVPAAFDVVRREYDNIFLAYKLGEITTLDLDMFHECAFAGQKPDLFYDVVDRRDPLYLDSNRVVQDAVERGMNKGLLHGLHVWSNELILRMKNARRADRLDRYMTQTQLRVHSAERAFVVIAPAWAIIEVFGHSLPIYGGQSEGLYMASDVEQIPNRAVPVQIHFQVMYDALKDLTDKRSAKHLAQAVASVRRVPGLVTLRNTTATRNRPSPLPSVRAAHKLKLALKGTAAFAYGFDVADTPARIQRKQRAELSHADDAGIIEKHLNSFETQTAILDLIDHLLLCLENNDEVDGVHALETLYPYADEGLLSRTRMRWTETWVLLNQHYTTFGSDRTASLVCGTGGMGLQAFSSLLLAATVSGGLHTVVHALVDAGLASYGLKHWIDTCKELHIVARRIGRPPDPVREMLSGGSAVVGKLGAGDDLTWFTDRSLLTTSDAIDSPSFGESAVVGAPGDVVGTSVSLTGVCLACGCTPAWGAGAGGCVKAGRSEPCTNCGGKDWNPGVEATLIAGRNNARVPIQQDDCMYLHMLSGRFYDDTLANEGYVAKRSKEPKPHPMHTASDDVLQASRLWSSLVDRAMSTLSDAISDALGAVADQTPEQFLAQYISLAPSGSVGHDKRGLEWLDDKHNATKRLWMSGLTKDKLLALMDDEEMLLTYALTKTEVSKLRALIPGPIVHWALETVCVSTLEGAIYRSDQQFMLETNAWLGMVANEVRRKRVRDGKITLDSDYADFNYLHTIQDMQKFWRMIAMSAQPFVADGDWNGTNYAGFVVRCAGWLERALDRMYVVEPHSDGRAYRVTRGLWSGWRTTSAINNTMNWVYARALRQAIQSELGNDPLVSYMLNGDDGDAEATSLVDGLVYLREMFHSELDIQPSKQLLGNSQAEFLRVMFRAGKLKGSLARAVGSFVCSDMQAPVVDRGPEFARGTSSALNGLIRRGADEIAVEKLRTPLLMELVRLSYDDQLGDHHTQHLTNWQALYVPEADGGIGCARYSAYPRTRLRGGQRKPWVTPKIDWMLPGAPDAAERYLVHHVTGRLNAIGIDPSVSRMIYRDATNITRQGVDTVLNRRSTNYVRELAAEHIEWLNHAPVEVAPPLYIPSEMQRLVDNTIVSILEEDPAHLAKHIYIDIEEAIDTLVARALGVMGISRSILTLMRRKTTGELLHPRDVIEELSEKPADFVALRTLLPDSVVDTMLTGRFNIPRDVGGYLPASYNPLLVSCQNAVLKFYPPPDVSGLSKQDYIMDMMRATNYCFLRKMRKTYDGVFCD</sequence>
<evidence type="ECO:0000256" key="2">
    <source>
        <dbReference type="ARBA" id="ARBA00022484"/>
    </source>
</evidence>
<dbReference type="EMBL" id="MK532272">
    <property type="protein sequence ID" value="QDW81304.1"/>
    <property type="molecule type" value="Genomic_RNA"/>
</dbReference>
<dbReference type="SUPFAM" id="SSF56672">
    <property type="entry name" value="DNA/RNA polymerases"/>
    <property type="match status" value="1"/>
</dbReference>
<reference evidence="8" key="1">
    <citation type="journal article" date="2019" name="Front. Cell. Infect. Microbiol.">
        <title>Extreme Diversity of Mycoviruses Present in Isolates of Rhizoctonia solani AG2-2 LP From Zoysia japonica From Brazil.</title>
        <authorList>
            <person name="Picarelli M.A.S.C."/>
            <person name="Forgia M."/>
            <person name="Rivas E.B."/>
            <person name="Nerva L."/>
            <person name="Chiapello M."/>
            <person name="Turina M."/>
            <person name="Colariccio A."/>
        </authorList>
    </citation>
    <scope>NUCLEOTIDE SEQUENCE</scope>
    <source>
        <strain evidence="8">B</strain>
    </source>
</reference>
<keyword evidence="3 7" id="KW-0808">Transferase</keyword>
<protein>
    <recommendedName>
        <fullName evidence="1 7">RNA-directed RNA polymerase</fullName>
        <ecNumber evidence="1 7">2.7.7.48</ecNumber>
    </recommendedName>
</protein>
<dbReference type="InterPro" id="IPR043502">
    <property type="entry name" value="DNA/RNA_pol_sf"/>
</dbReference>
<evidence type="ECO:0000256" key="7">
    <source>
        <dbReference type="RuleBase" id="RU364050"/>
    </source>
</evidence>
<dbReference type="Pfam" id="PF02123">
    <property type="entry name" value="RdRP_4"/>
    <property type="match status" value="1"/>
</dbReference>
<evidence type="ECO:0000256" key="6">
    <source>
        <dbReference type="ARBA" id="ARBA00048744"/>
    </source>
</evidence>
<evidence type="ECO:0000256" key="3">
    <source>
        <dbReference type="ARBA" id="ARBA00022679"/>
    </source>
</evidence>
<name>A0A5B8H9Z6_9VIRU</name>